<protein>
    <recommendedName>
        <fullName evidence="2">Amidohydrolase-related domain-containing protein</fullName>
    </recommendedName>
</protein>
<sequence length="85" mass="9856">MNIDFHNHFYPKGYMDELSREEGYARVETDDQGRLLVHYEGDYNIVVGPHVVIEDRLKAMDRCGVDMQVLTLTTPSVERETPERG</sequence>
<feature type="non-terminal residue" evidence="1">
    <location>
        <position position="85"/>
    </location>
</feature>
<name>X0US32_9ZZZZ</name>
<dbReference type="SUPFAM" id="SSF51556">
    <property type="entry name" value="Metallo-dependent hydrolases"/>
    <property type="match status" value="1"/>
</dbReference>
<comment type="caution">
    <text evidence="1">The sequence shown here is derived from an EMBL/GenBank/DDBJ whole genome shotgun (WGS) entry which is preliminary data.</text>
</comment>
<dbReference type="EMBL" id="BARS01022709">
    <property type="protein sequence ID" value="GAG03098.1"/>
    <property type="molecule type" value="Genomic_DNA"/>
</dbReference>
<dbReference type="InterPro" id="IPR032466">
    <property type="entry name" value="Metal_Hydrolase"/>
</dbReference>
<dbReference type="AlphaFoldDB" id="X0US32"/>
<gene>
    <name evidence="1" type="ORF">S01H1_36260</name>
</gene>
<proteinExistence type="predicted"/>
<reference evidence="1" key="1">
    <citation type="journal article" date="2014" name="Front. Microbiol.">
        <title>High frequency of phylogenetically diverse reductive dehalogenase-homologous genes in deep subseafloor sedimentary metagenomes.</title>
        <authorList>
            <person name="Kawai M."/>
            <person name="Futagami T."/>
            <person name="Toyoda A."/>
            <person name="Takaki Y."/>
            <person name="Nishi S."/>
            <person name="Hori S."/>
            <person name="Arai W."/>
            <person name="Tsubouchi T."/>
            <person name="Morono Y."/>
            <person name="Uchiyama I."/>
            <person name="Ito T."/>
            <person name="Fujiyama A."/>
            <person name="Inagaki F."/>
            <person name="Takami H."/>
        </authorList>
    </citation>
    <scope>NUCLEOTIDE SEQUENCE</scope>
    <source>
        <strain evidence="1">Expedition CK06-06</strain>
    </source>
</reference>
<evidence type="ECO:0000313" key="1">
    <source>
        <dbReference type="EMBL" id="GAG03098.1"/>
    </source>
</evidence>
<dbReference type="Gene3D" id="3.20.20.140">
    <property type="entry name" value="Metal-dependent hydrolases"/>
    <property type="match status" value="1"/>
</dbReference>
<evidence type="ECO:0008006" key="2">
    <source>
        <dbReference type="Google" id="ProtNLM"/>
    </source>
</evidence>
<organism evidence="1">
    <name type="scientific">marine sediment metagenome</name>
    <dbReference type="NCBI Taxonomy" id="412755"/>
    <lineage>
        <taxon>unclassified sequences</taxon>
        <taxon>metagenomes</taxon>
        <taxon>ecological metagenomes</taxon>
    </lineage>
</organism>
<accession>X0US32</accession>